<dbReference type="RefSeq" id="WP_154575940.1">
    <property type="nucleotide sequence ID" value="NZ_VUMO01000003.1"/>
</dbReference>
<dbReference type="Pfam" id="PF01554">
    <property type="entry name" value="MatE"/>
    <property type="match status" value="2"/>
</dbReference>
<dbReference type="PANTHER" id="PTHR43823:SF3">
    <property type="entry name" value="MULTIDRUG EXPORT PROTEIN MEPA"/>
    <property type="match status" value="1"/>
</dbReference>
<protein>
    <recommendedName>
        <fullName evidence="3">Multidrug export protein MepA</fullName>
    </recommendedName>
</protein>
<keyword evidence="7 10" id="KW-1133">Transmembrane helix</keyword>
<evidence type="ECO:0000256" key="6">
    <source>
        <dbReference type="ARBA" id="ARBA00022692"/>
    </source>
</evidence>
<dbReference type="InterPro" id="IPR048279">
    <property type="entry name" value="MdtK-like"/>
</dbReference>
<dbReference type="InterPro" id="IPR051327">
    <property type="entry name" value="MATE_MepA_subfamily"/>
</dbReference>
<feature type="transmembrane region" description="Helical" evidence="10">
    <location>
        <begin position="240"/>
        <end position="259"/>
    </location>
</feature>
<comment type="caution">
    <text evidence="11">The sequence shown here is derived from an EMBL/GenBank/DDBJ whole genome shotgun (WGS) entry which is preliminary data.</text>
</comment>
<sequence>MSKNQRVIHLSDHFTMGRLLRYALPSIGMMIFTSIYSVVDGFFVSNMVGKTAFAAVNLILPVLEMLGALGYVFGTGGSALVSKELGEGKKREASETFSLMVGTTIAMGILVAAVGTPLLRPILIGIGADKGMLKEALAYGHILMPAMIVFMLQYMFQAFFITAEKPKLGFAITVAAGLTNMVLDWLFMAVFRWGIRGAAIATVLAQGIGGAVPILYFARSKTAAIHLGRPRFHFEKIKKAATNGASEFMTTVSLSIVSICYNMQLIRFAGQNGVAAYGVIMYVNFIFLSVFIGYATGTAPIVGFHFGAGNKDELHGLLNRSLKWIAFTGLALTAAAEIFARPLAMIFVSYDPALLSMTVRGFRIYSLSYLLSGFNIYGSSFFTALNNGFVSAAIAFLRTLVFETGCVWILPAFFGLTGIWFAIVAAEVMAIAVTGTFLRKNRTRYGY</sequence>
<evidence type="ECO:0000256" key="10">
    <source>
        <dbReference type="SAM" id="Phobius"/>
    </source>
</evidence>
<dbReference type="InterPro" id="IPR045070">
    <property type="entry name" value="MATE_MepA-like"/>
</dbReference>
<proteinExistence type="inferred from homology"/>
<dbReference type="PIRSF" id="PIRSF006603">
    <property type="entry name" value="DinF"/>
    <property type="match status" value="1"/>
</dbReference>
<feature type="transmembrane region" description="Helical" evidence="10">
    <location>
        <begin position="20"/>
        <end position="39"/>
    </location>
</feature>
<evidence type="ECO:0000256" key="7">
    <source>
        <dbReference type="ARBA" id="ARBA00022989"/>
    </source>
</evidence>
<dbReference type="GO" id="GO:0042910">
    <property type="term" value="F:xenobiotic transmembrane transporter activity"/>
    <property type="evidence" value="ECO:0007669"/>
    <property type="project" value="InterPro"/>
</dbReference>
<gene>
    <name evidence="11" type="ORF">FYJ52_03800</name>
</gene>
<evidence type="ECO:0000256" key="3">
    <source>
        <dbReference type="ARBA" id="ARBA00022106"/>
    </source>
</evidence>
<feature type="transmembrane region" description="Helical" evidence="10">
    <location>
        <begin position="168"/>
        <end position="191"/>
    </location>
</feature>
<dbReference type="GO" id="GO:0015297">
    <property type="term" value="F:antiporter activity"/>
    <property type="evidence" value="ECO:0007669"/>
    <property type="project" value="InterPro"/>
</dbReference>
<dbReference type="PANTHER" id="PTHR43823">
    <property type="entry name" value="SPORULATION PROTEIN YKVU"/>
    <property type="match status" value="1"/>
</dbReference>
<keyword evidence="8 10" id="KW-0472">Membrane</keyword>
<feature type="transmembrane region" description="Helical" evidence="10">
    <location>
        <begin position="362"/>
        <end position="382"/>
    </location>
</feature>
<keyword evidence="9" id="KW-0046">Antibiotic resistance</keyword>
<comment type="similarity">
    <text evidence="2">Belongs to the multi antimicrobial extrusion (MATE) (TC 2.A.66.1) family. MepA subfamily.</text>
</comment>
<feature type="transmembrane region" description="Helical" evidence="10">
    <location>
        <begin position="97"/>
        <end position="116"/>
    </location>
</feature>
<keyword evidence="4" id="KW-0813">Transport</keyword>
<keyword evidence="6 10" id="KW-0812">Transmembrane</keyword>
<feature type="transmembrane region" description="Helical" evidence="10">
    <location>
        <begin position="51"/>
        <end position="76"/>
    </location>
</feature>
<feature type="transmembrane region" description="Helical" evidence="10">
    <location>
        <begin position="197"/>
        <end position="219"/>
    </location>
</feature>
<evidence type="ECO:0000313" key="12">
    <source>
        <dbReference type="Proteomes" id="UP000461754"/>
    </source>
</evidence>
<evidence type="ECO:0000256" key="5">
    <source>
        <dbReference type="ARBA" id="ARBA00022475"/>
    </source>
</evidence>
<evidence type="ECO:0000256" key="4">
    <source>
        <dbReference type="ARBA" id="ARBA00022448"/>
    </source>
</evidence>
<keyword evidence="12" id="KW-1185">Reference proteome</keyword>
<feature type="transmembrane region" description="Helical" evidence="10">
    <location>
        <begin position="389"/>
        <end position="413"/>
    </location>
</feature>
<name>A0A7X2T9G8_9FIRM</name>
<organism evidence="11 12">
    <name type="scientific">Pseudoramibacter porci</name>
    <dbReference type="NCBI Taxonomy" id="2606631"/>
    <lineage>
        <taxon>Bacteria</taxon>
        <taxon>Bacillati</taxon>
        <taxon>Bacillota</taxon>
        <taxon>Clostridia</taxon>
        <taxon>Eubacteriales</taxon>
        <taxon>Eubacteriaceae</taxon>
        <taxon>Pseudoramibacter</taxon>
    </lineage>
</organism>
<feature type="transmembrane region" description="Helical" evidence="10">
    <location>
        <begin position="279"/>
        <end position="304"/>
    </location>
</feature>
<feature type="transmembrane region" description="Helical" evidence="10">
    <location>
        <begin position="324"/>
        <end position="350"/>
    </location>
</feature>
<evidence type="ECO:0000256" key="2">
    <source>
        <dbReference type="ARBA" id="ARBA00008417"/>
    </source>
</evidence>
<feature type="transmembrane region" description="Helical" evidence="10">
    <location>
        <begin position="419"/>
        <end position="438"/>
    </location>
</feature>
<dbReference type="Proteomes" id="UP000461754">
    <property type="component" value="Unassembled WGS sequence"/>
</dbReference>
<dbReference type="EMBL" id="VUMO01000003">
    <property type="protein sequence ID" value="MSS19539.1"/>
    <property type="molecule type" value="Genomic_DNA"/>
</dbReference>
<dbReference type="AlphaFoldDB" id="A0A7X2T9G8"/>
<comment type="subcellular location">
    <subcellularLocation>
        <location evidence="1">Cell membrane</location>
        <topology evidence="1">Multi-pass membrane protein</topology>
    </subcellularLocation>
</comment>
<keyword evidence="5" id="KW-1003">Cell membrane</keyword>
<evidence type="ECO:0000256" key="9">
    <source>
        <dbReference type="ARBA" id="ARBA00023251"/>
    </source>
</evidence>
<dbReference type="CDD" id="cd13143">
    <property type="entry name" value="MATE_MepA_like"/>
    <property type="match status" value="1"/>
</dbReference>
<feature type="transmembrane region" description="Helical" evidence="10">
    <location>
        <begin position="136"/>
        <end position="156"/>
    </location>
</feature>
<dbReference type="GO" id="GO:0046677">
    <property type="term" value="P:response to antibiotic"/>
    <property type="evidence" value="ECO:0007669"/>
    <property type="project" value="UniProtKB-KW"/>
</dbReference>
<evidence type="ECO:0000256" key="8">
    <source>
        <dbReference type="ARBA" id="ARBA00023136"/>
    </source>
</evidence>
<reference evidence="11 12" key="1">
    <citation type="submission" date="2019-08" db="EMBL/GenBank/DDBJ databases">
        <title>In-depth cultivation of the pig gut microbiome towards novel bacterial diversity and tailored functional studies.</title>
        <authorList>
            <person name="Wylensek D."/>
            <person name="Hitch T.C.A."/>
            <person name="Clavel T."/>
        </authorList>
    </citation>
    <scope>NUCLEOTIDE SEQUENCE [LARGE SCALE GENOMIC DNA]</scope>
    <source>
        <strain evidence="11 12">RF-744-FAT-4</strain>
    </source>
</reference>
<evidence type="ECO:0000256" key="1">
    <source>
        <dbReference type="ARBA" id="ARBA00004651"/>
    </source>
</evidence>
<accession>A0A7X2T9G8</accession>
<dbReference type="GO" id="GO:0005886">
    <property type="term" value="C:plasma membrane"/>
    <property type="evidence" value="ECO:0007669"/>
    <property type="project" value="UniProtKB-SubCell"/>
</dbReference>
<dbReference type="InterPro" id="IPR002528">
    <property type="entry name" value="MATE_fam"/>
</dbReference>
<evidence type="ECO:0000313" key="11">
    <source>
        <dbReference type="EMBL" id="MSS19539.1"/>
    </source>
</evidence>